<dbReference type="AlphaFoldDB" id="A0A1H3SFY8"/>
<feature type="transmembrane region" description="Helical" evidence="1">
    <location>
        <begin position="57"/>
        <end position="80"/>
    </location>
</feature>
<keyword evidence="3" id="KW-1185">Reference proteome</keyword>
<protein>
    <recommendedName>
        <fullName evidence="4">DUF4321 domain-containing protein</fullName>
    </recommendedName>
</protein>
<evidence type="ECO:0000256" key="1">
    <source>
        <dbReference type="SAM" id="Phobius"/>
    </source>
</evidence>
<organism evidence="2 3">
    <name type="scientific">Proteiniborus ethanoligenes</name>
    <dbReference type="NCBI Taxonomy" id="415015"/>
    <lineage>
        <taxon>Bacteria</taxon>
        <taxon>Bacillati</taxon>
        <taxon>Bacillota</taxon>
        <taxon>Clostridia</taxon>
        <taxon>Eubacteriales</taxon>
        <taxon>Proteiniborus</taxon>
    </lineage>
</organism>
<dbReference type="EMBL" id="FNQE01000044">
    <property type="protein sequence ID" value="SDZ36993.1"/>
    <property type="molecule type" value="Genomic_DNA"/>
</dbReference>
<proteinExistence type="predicted"/>
<dbReference type="InterPro" id="IPR025470">
    <property type="entry name" value="DUF4321"/>
</dbReference>
<dbReference type="Proteomes" id="UP000198625">
    <property type="component" value="Unassembled WGS sequence"/>
</dbReference>
<reference evidence="2 3" key="1">
    <citation type="submission" date="2016-10" db="EMBL/GenBank/DDBJ databases">
        <authorList>
            <person name="de Groot N.N."/>
        </authorList>
    </citation>
    <scope>NUCLEOTIDE SEQUENCE [LARGE SCALE GENOMIC DNA]</scope>
    <source>
        <strain evidence="2 3">DSM 21650</strain>
    </source>
</reference>
<keyword evidence="1" id="KW-0472">Membrane</keyword>
<evidence type="ECO:0000313" key="2">
    <source>
        <dbReference type="EMBL" id="SDZ36993.1"/>
    </source>
</evidence>
<evidence type="ECO:0000313" key="3">
    <source>
        <dbReference type="Proteomes" id="UP000198625"/>
    </source>
</evidence>
<dbReference type="RefSeq" id="WP_091732811.1">
    <property type="nucleotide sequence ID" value="NZ_FNQE01000044.1"/>
</dbReference>
<accession>A0A1H3SFY8</accession>
<evidence type="ECO:0008006" key="4">
    <source>
        <dbReference type="Google" id="ProtNLM"/>
    </source>
</evidence>
<dbReference type="Pfam" id="PF14209">
    <property type="entry name" value="DUF4321"/>
    <property type="match status" value="1"/>
</dbReference>
<keyword evidence="1" id="KW-0812">Transmembrane</keyword>
<keyword evidence="1" id="KW-1133">Transmembrane helix</keyword>
<sequence length="83" mass="9002">MRAKNRNLAVLFALIVAGVVLGGIIGDLLSDKIPLLAYSYPIGFKTPLHLDLSVIELTFGLVIDINIASAIGFLIAFVMYKRL</sequence>
<dbReference type="STRING" id="415015.SAMN05660462_02891"/>
<dbReference type="OrthoDB" id="1955744at2"/>
<gene>
    <name evidence="2" type="ORF">SAMN05660462_02891</name>
</gene>
<name>A0A1H3SFY8_9FIRM</name>